<protein>
    <submittedName>
        <fullName evidence="5">FAD-dependent oxidoreductase</fullName>
    </submittedName>
</protein>
<dbReference type="PANTHER" id="PTHR43004:SF19">
    <property type="entry name" value="BINDING MONOOXYGENASE, PUTATIVE (JCVI)-RELATED"/>
    <property type="match status" value="1"/>
</dbReference>
<comment type="caution">
    <text evidence="5">The sequence shown here is derived from an EMBL/GenBank/DDBJ whole genome shotgun (WGS) entry which is preliminary data.</text>
</comment>
<evidence type="ECO:0000256" key="1">
    <source>
        <dbReference type="ARBA" id="ARBA00001974"/>
    </source>
</evidence>
<name>A0A4U0NDS5_9ACTN</name>
<dbReference type="Gene3D" id="3.40.30.120">
    <property type="match status" value="1"/>
</dbReference>
<dbReference type="InterPro" id="IPR036188">
    <property type="entry name" value="FAD/NAD-bd_sf"/>
</dbReference>
<dbReference type="PANTHER" id="PTHR43004">
    <property type="entry name" value="TRK SYSTEM POTASSIUM UPTAKE PROTEIN"/>
    <property type="match status" value="1"/>
</dbReference>
<evidence type="ECO:0000313" key="6">
    <source>
        <dbReference type="Proteomes" id="UP000308697"/>
    </source>
</evidence>
<evidence type="ECO:0000256" key="2">
    <source>
        <dbReference type="ARBA" id="ARBA00022630"/>
    </source>
</evidence>
<gene>
    <name evidence="5" type="ORF">FCH28_20100</name>
</gene>
<dbReference type="EMBL" id="SUMB01000006">
    <property type="protein sequence ID" value="TJZ52130.1"/>
    <property type="molecule type" value="Genomic_DNA"/>
</dbReference>
<keyword evidence="2" id="KW-0285">Flavoprotein</keyword>
<dbReference type="GO" id="GO:0071949">
    <property type="term" value="F:FAD binding"/>
    <property type="evidence" value="ECO:0007669"/>
    <property type="project" value="InterPro"/>
</dbReference>
<organism evidence="5 6">
    <name type="scientific">Streptomyces piniterrae</name>
    <dbReference type="NCBI Taxonomy" id="2571125"/>
    <lineage>
        <taxon>Bacteria</taxon>
        <taxon>Bacillati</taxon>
        <taxon>Actinomycetota</taxon>
        <taxon>Actinomycetes</taxon>
        <taxon>Kitasatosporales</taxon>
        <taxon>Streptomycetaceae</taxon>
        <taxon>Streptomyces</taxon>
    </lineage>
</organism>
<dbReference type="InterPro" id="IPR002938">
    <property type="entry name" value="FAD-bd"/>
</dbReference>
<dbReference type="Pfam" id="PF21274">
    <property type="entry name" value="Rng_hyd_C"/>
    <property type="match status" value="1"/>
</dbReference>
<keyword evidence="3" id="KW-0274">FAD</keyword>
<sequence>MSQEKVPVLIVGGGLAGLSAAVFLAHHGVRATLVERHPGTSTHPKARAINPRTMELYRAVGMAERVTAGRSPISGNTDLVHVETLAGNERVRMPNASIEDISRISPAQWTLIDQNQLEPILRKRAEEVGVDLRFHTRLDAAAQDPDGVTATLTHLGSGETSELRAEYVVAADGSRSPVRELLGIGAHGRGTLTNLVSFFFDADLTGPLRGRKIIAAYVNNPEVRGTIIPLDNDRKWVINVSFFPDKGQRAEDFTQERCVELVRAAVGVPDLPLTIESVNMPAWDISARVADTFTAGRFLIAGDAAHVMPPTGAFGASTGIQDAYNLAWKLALVLGGKAGPGLLASYDAERRPVAEETVRQAMLRFAVREGKQFQDVAEDLVDETTMTFGYAYPAGAFVGEDPELWTVTEDPDKPSGRPGSRAPHVVVEGEHGPYSTVDLFPVGFTLLTAGPTAPWAAAAAAGRDLGLVLTVRGIGRGGDYADTEDAFKQRYGIADGGAVLVRPDGFVAWRSHGRPAGDVAQTLTGVLRQILSLD</sequence>
<reference evidence="5 6" key="1">
    <citation type="submission" date="2019-04" db="EMBL/GenBank/DDBJ databases">
        <title>Streptomyces piniterrae sp. nov., a heliquinomycin-producing actinomycete isolated from rhizosphere soil of Pinus yunnanensis.</title>
        <authorList>
            <person name="Zhuang X."/>
            <person name="Zhao J."/>
        </authorList>
    </citation>
    <scope>NUCLEOTIDE SEQUENCE [LARGE SCALE GENOMIC DNA]</scope>
    <source>
        <strain evidence="6">jys28</strain>
    </source>
</reference>
<feature type="domain" description="FAD-binding" evidence="4">
    <location>
        <begin position="5"/>
        <end position="361"/>
    </location>
</feature>
<dbReference type="Gene3D" id="3.30.9.10">
    <property type="entry name" value="D-Amino Acid Oxidase, subunit A, domain 2"/>
    <property type="match status" value="1"/>
</dbReference>
<dbReference type="Pfam" id="PF01494">
    <property type="entry name" value="FAD_binding_3"/>
    <property type="match status" value="1"/>
</dbReference>
<evidence type="ECO:0000256" key="3">
    <source>
        <dbReference type="ARBA" id="ARBA00022827"/>
    </source>
</evidence>
<dbReference type="SUPFAM" id="SSF51905">
    <property type="entry name" value="FAD/NAD(P)-binding domain"/>
    <property type="match status" value="1"/>
</dbReference>
<accession>A0A4U0NDS5</accession>
<dbReference type="InterPro" id="IPR050641">
    <property type="entry name" value="RIFMO-like"/>
</dbReference>
<evidence type="ECO:0000259" key="4">
    <source>
        <dbReference type="Pfam" id="PF01494"/>
    </source>
</evidence>
<proteinExistence type="predicted"/>
<dbReference type="Gene3D" id="3.50.50.60">
    <property type="entry name" value="FAD/NAD(P)-binding domain"/>
    <property type="match status" value="1"/>
</dbReference>
<dbReference type="AlphaFoldDB" id="A0A4U0NDS5"/>
<dbReference type="GO" id="GO:0016709">
    <property type="term" value="F:oxidoreductase activity, acting on paired donors, with incorporation or reduction of molecular oxygen, NAD(P)H as one donor, and incorporation of one atom of oxygen"/>
    <property type="evidence" value="ECO:0007669"/>
    <property type="project" value="UniProtKB-ARBA"/>
</dbReference>
<dbReference type="Proteomes" id="UP000308697">
    <property type="component" value="Unassembled WGS sequence"/>
</dbReference>
<dbReference type="OrthoDB" id="8670884at2"/>
<keyword evidence="6" id="KW-1185">Reference proteome</keyword>
<evidence type="ECO:0000313" key="5">
    <source>
        <dbReference type="EMBL" id="TJZ52130.1"/>
    </source>
</evidence>
<dbReference type="RefSeq" id="WP_136741429.1">
    <property type="nucleotide sequence ID" value="NZ_SUMB01000006.1"/>
</dbReference>
<dbReference type="PRINTS" id="PR00420">
    <property type="entry name" value="RNGMNOXGNASE"/>
</dbReference>
<comment type="cofactor">
    <cofactor evidence="1">
        <name>FAD</name>
        <dbReference type="ChEBI" id="CHEBI:57692"/>
    </cofactor>
</comment>